<protein>
    <submittedName>
        <fullName evidence="2">7, 8-dihydro-6-hydroxymethylpterin-pyrophosphokinase</fullName>
    </submittedName>
</protein>
<dbReference type="Gene3D" id="3.30.70.560">
    <property type="entry name" value="7,8-Dihydro-6-hydroxymethylpterin-pyrophosphokinase HPPK"/>
    <property type="match status" value="1"/>
</dbReference>
<gene>
    <name evidence="2" type="ORF">EDD28_0734</name>
</gene>
<dbReference type="EMBL" id="RKHQ01000001">
    <property type="protein sequence ID" value="ROR96158.1"/>
    <property type="molecule type" value="Genomic_DNA"/>
</dbReference>
<keyword evidence="2" id="KW-0808">Transferase</keyword>
<dbReference type="InterPro" id="IPR035907">
    <property type="entry name" value="Hppk_sf"/>
</dbReference>
<name>A0A3N2D952_9MICO</name>
<feature type="region of interest" description="Disordered" evidence="1">
    <location>
        <begin position="138"/>
        <end position="158"/>
    </location>
</feature>
<feature type="compositionally biased region" description="Pro residues" evidence="1">
    <location>
        <begin position="144"/>
        <end position="158"/>
    </location>
</feature>
<sequence>MTDTYRILGLAGRGALGEPGDHEPFLADIVIDSAHEPDLAAVASAAAEALAAPTSSLAERADRIAAAVHATDGALARVVVLLNRPEASLGVPVQAVEVSIERAGATAPSAVVVPVSEGAGAGAGAVGVGAVTAAAPEREAPEPVLAPEPRPADAPEPVAEPPAVAAALPAIAPAVAPVVAAAAPVAASPAADWIPEPTAPPVPVPAWPRVSEAAHHEAAAAGVPTPDRTVEADDEAFDDDAEAAQDDFAEIDHAVGAATGRAVGEAAEADDAEGDDVAVGHLAEVAQADEASASDVEGIQDAERLDEHDEADRLATEADEEIAAEPAVSASAQHAALAVEPDAELVVPPLVPPALGVPADAGLGAQAAPPAWARVTEASQDIPPEADEAAEPTPDQALAADDEATDDEAEAAQDDLDAIDADLEVDAVNQAHLGEVPVQTVAAPVRRPSRSAPLPGLLVLSSTVSDGKQQLAGVVGALRAASAITVTDVSPLARTVRGGGELYTAIVAISTTQPPLELEAMCQDAVVGRQAEVEVLSIEGMVGEFNGVTLPLPGAHQSAAVLAPWAQLQPAAVLPGLGGGPVSVLAQTAPDAGDVKWLALDWLE</sequence>
<accession>A0A3N2D952</accession>
<dbReference type="SUPFAM" id="SSF55083">
    <property type="entry name" value="6-hydroxymethyl-7,8-dihydropterin pyrophosphokinase, HPPK"/>
    <property type="match status" value="1"/>
</dbReference>
<keyword evidence="3" id="KW-1185">Reference proteome</keyword>
<dbReference type="Proteomes" id="UP000275356">
    <property type="component" value="Unassembled WGS sequence"/>
</dbReference>
<dbReference type="GO" id="GO:0016301">
    <property type="term" value="F:kinase activity"/>
    <property type="evidence" value="ECO:0007669"/>
    <property type="project" value="UniProtKB-KW"/>
</dbReference>
<evidence type="ECO:0000313" key="2">
    <source>
        <dbReference type="EMBL" id="ROR96158.1"/>
    </source>
</evidence>
<dbReference type="OrthoDB" id="9808041at2"/>
<keyword evidence="2" id="KW-0418">Kinase</keyword>
<evidence type="ECO:0000313" key="3">
    <source>
        <dbReference type="Proteomes" id="UP000275356"/>
    </source>
</evidence>
<proteinExistence type="predicted"/>
<organism evidence="2 3">
    <name type="scientific">Salana multivorans</name>
    <dbReference type="NCBI Taxonomy" id="120377"/>
    <lineage>
        <taxon>Bacteria</taxon>
        <taxon>Bacillati</taxon>
        <taxon>Actinomycetota</taxon>
        <taxon>Actinomycetes</taxon>
        <taxon>Micrococcales</taxon>
        <taxon>Beutenbergiaceae</taxon>
        <taxon>Salana</taxon>
    </lineage>
</organism>
<evidence type="ECO:0000256" key="1">
    <source>
        <dbReference type="SAM" id="MobiDB-lite"/>
    </source>
</evidence>
<reference evidence="2 3" key="1">
    <citation type="submission" date="2018-11" db="EMBL/GenBank/DDBJ databases">
        <title>Sequencing the genomes of 1000 actinobacteria strains.</title>
        <authorList>
            <person name="Klenk H.-P."/>
        </authorList>
    </citation>
    <scope>NUCLEOTIDE SEQUENCE [LARGE SCALE GENOMIC DNA]</scope>
    <source>
        <strain evidence="2 3">DSM 13521</strain>
    </source>
</reference>
<comment type="caution">
    <text evidence="2">The sequence shown here is derived from an EMBL/GenBank/DDBJ whole genome shotgun (WGS) entry which is preliminary data.</text>
</comment>
<dbReference type="RefSeq" id="WP_123738377.1">
    <property type="nucleotide sequence ID" value="NZ_RKHQ01000001.1"/>
</dbReference>
<dbReference type="AlphaFoldDB" id="A0A3N2D952"/>